<reference evidence="2 3" key="1">
    <citation type="submission" date="2014-03" db="EMBL/GenBank/DDBJ databases">
        <title>The draft genome sequence of Thalassospira mesophila JCM 18969.</title>
        <authorList>
            <person name="Lai Q."/>
            <person name="Shao Z."/>
        </authorList>
    </citation>
    <scope>NUCLEOTIDE SEQUENCE [LARGE SCALE GENOMIC DNA]</scope>
    <source>
        <strain evidence="2 3">JCM 18969</strain>
    </source>
</reference>
<keyword evidence="3" id="KW-1185">Reference proteome</keyword>
<accession>A0A1Y2L4L4</accession>
<dbReference type="Proteomes" id="UP000193391">
    <property type="component" value="Unassembled WGS sequence"/>
</dbReference>
<evidence type="ECO:0000313" key="2">
    <source>
        <dbReference type="EMBL" id="OSQ40786.1"/>
    </source>
</evidence>
<name>A0A1Y2L4L4_9PROT</name>
<dbReference type="RefSeq" id="WP_085579447.1">
    <property type="nucleotide sequence ID" value="NZ_JFKA01000001.1"/>
</dbReference>
<feature type="domain" description="ABM" evidence="1">
    <location>
        <begin position="2"/>
        <end position="90"/>
    </location>
</feature>
<organism evidence="2 3">
    <name type="scientific">Thalassospira mesophila</name>
    <dbReference type="NCBI Taxonomy" id="1293891"/>
    <lineage>
        <taxon>Bacteria</taxon>
        <taxon>Pseudomonadati</taxon>
        <taxon>Pseudomonadota</taxon>
        <taxon>Alphaproteobacteria</taxon>
        <taxon>Rhodospirillales</taxon>
        <taxon>Thalassospiraceae</taxon>
        <taxon>Thalassospira</taxon>
    </lineage>
</organism>
<comment type="caution">
    <text evidence="2">The sequence shown here is derived from an EMBL/GenBank/DDBJ whole genome shotgun (WGS) entry which is preliminary data.</text>
</comment>
<evidence type="ECO:0000313" key="3">
    <source>
        <dbReference type="Proteomes" id="UP000193391"/>
    </source>
</evidence>
<sequence length="99" mass="10792">MIIVLGHVDIAPSDVDDFLNDIEAINPANKAGSGCLSYAVAIANRKAARLLVAERWQDQPSLSAHLARRETGAFVGKWSDRMQGEVLKYDAANERPLMA</sequence>
<protein>
    <recommendedName>
        <fullName evidence="1">ABM domain-containing protein</fullName>
    </recommendedName>
</protein>
<dbReference type="OrthoDB" id="287932at2"/>
<dbReference type="Pfam" id="PF03992">
    <property type="entry name" value="ABM"/>
    <property type="match status" value="1"/>
</dbReference>
<dbReference type="InterPro" id="IPR011008">
    <property type="entry name" value="Dimeric_a/b-barrel"/>
</dbReference>
<dbReference type="PROSITE" id="PS51725">
    <property type="entry name" value="ABM"/>
    <property type="match status" value="1"/>
</dbReference>
<proteinExistence type="predicted"/>
<dbReference type="Gene3D" id="3.30.70.100">
    <property type="match status" value="1"/>
</dbReference>
<dbReference type="AlphaFoldDB" id="A0A1Y2L4L4"/>
<dbReference type="InterPro" id="IPR007138">
    <property type="entry name" value="ABM_dom"/>
</dbReference>
<dbReference type="EMBL" id="JFKA01000001">
    <property type="protein sequence ID" value="OSQ40786.1"/>
    <property type="molecule type" value="Genomic_DNA"/>
</dbReference>
<evidence type="ECO:0000259" key="1">
    <source>
        <dbReference type="PROSITE" id="PS51725"/>
    </source>
</evidence>
<gene>
    <name evidence="2" type="ORF">TMES_03640</name>
</gene>
<dbReference type="SUPFAM" id="SSF54909">
    <property type="entry name" value="Dimeric alpha+beta barrel"/>
    <property type="match status" value="1"/>
</dbReference>